<evidence type="ECO:0000256" key="1">
    <source>
        <dbReference type="SAM" id="Phobius"/>
    </source>
</evidence>
<feature type="transmembrane region" description="Helical" evidence="1">
    <location>
        <begin position="84"/>
        <end position="103"/>
    </location>
</feature>
<evidence type="ECO:0000259" key="2">
    <source>
        <dbReference type="Pfam" id="PF13559"/>
    </source>
</evidence>
<dbReference type="InterPro" id="IPR025403">
    <property type="entry name" value="TgpA-like_C"/>
</dbReference>
<feature type="transmembrane region" description="Helical" evidence="1">
    <location>
        <begin position="60"/>
        <end position="77"/>
    </location>
</feature>
<dbReference type="EMBL" id="JAUQTB010000007">
    <property type="protein sequence ID" value="MDO7907412.1"/>
    <property type="molecule type" value="Genomic_DNA"/>
</dbReference>
<keyword evidence="4" id="KW-1185">Reference proteome</keyword>
<dbReference type="SUPFAM" id="SSF103473">
    <property type="entry name" value="MFS general substrate transporter"/>
    <property type="match status" value="1"/>
</dbReference>
<keyword evidence="1" id="KW-1133">Transmembrane helix</keyword>
<evidence type="ECO:0000313" key="3">
    <source>
        <dbReference type="EMBL" id="MDO7907412.1"/>
    </source>
</evidence>
<organism evidence="3 4">
    <name type="scientific">Paenibacillus lacisoli</name>
    <dbReference type="NCBI Taxonomy" id="3064525"/>
    <lineage>
        <taxon>Bacteria</taxon>
        <taxon>Bacillati</taxon>
        <taxon>Bacillota</taxon>
        <taxon>Bacilli</taxon>
        <taxon>Bacillales</taxon>
        <taxon>Paenibacillaceae</taxon>
        <taxon>Paenibacillus</taxon>
    </lineage>
</organism>
<feature type="domain" description="Protein-glutamine gamma-glutamyltransferase-like C-terminal" evidence="2">
    <location>
        <begin position="374"/>
        <end position="447"/>
    </location>
</feature>
<feature type="transmembrane region" description="Helical" evidence="1">
    <location>
        <begin position="109"/>
        <end position="126"/>
    </location>
</feature>
<comment type="caution">
    <text evidence="3">The sequence shown here is derived from an EMBL/GenBank/DDBJ whole genome shotgun (WGS) entry which is preliminary data.</text>
</comment>
<keyword evidence="1" id="KW-0472">Membrane</keyword>
<keyword evidence="1" id="KW-0812">Transmembrane</keyword>
<feature type="transmembrane region" description="Helical" evidence="1">
    <location>
        <begin position="162"/>
        <end position="183"/>
    </location>
</feature>
<name>A0ABT9CDS0_9BACL</name>
<feature type="transmembrane region" description="Helical" evidence="1">
    <location>
        <begin position="31"/>
        <end position="54"/>
    </location>
</feature>
<evidence type="ECO:0000313" key="4">
    <source>
        <dbReference type="Proteomes" id="UP001240171"/>
    </source>
</evidence>
<feature type="transmembrane region" description="Helical" evidence="1">
    <location>
        <begin position="289"/>
        <end position="310"/>
    </location>
</feature>
<dbReference type="InterPro" id="IPR036259">
    <property type="entry name" value="MFS_trans_sf"/>
</dbReference>
<feature type="transmembrane region" description="Helical" evidence="1">
    <location>
        <begin position="214"/>
        <end position="238"/>
    </location>
</feature>
<accession>A0ABT9CDS0</accession>
<gene>
    <name evidence="3" type="ORF">Q5741_13455</name>
</gene>
<sequence length="450" mass="50548">MRDTSTRENNTVCRAAGNASIHRATDRRVHMALLVSLPEAICLFPVMVLLGIYLAGISPYLLLVLYGLSSLLAGWLVQKLPEGLVQLGWLLPVLLGTGALILWPVYTAVWWGGAAAALLVTVFSSVRRIRMKDAVESYYRTTAAGIGLALAGSVAAARLEDWHAYASSIYLAGLFSFCSWLIVRYYLNLRTASQEDGDSRSGFRLLAVQNRSRMLLLLVLIVVAATAVGGVNSLIWLLRQGAAWLGRLLFPSGEESPLLPVQPLRGPVIPPELRDPHPVPAEPGKPSNMVLFIMLGLLGVVIVIVLIIVLRRLIRILLEKLSVQKHQHKLNENRTVYFEESERMESLTRRPGWYRRMRKSKPPEEPGRRVQFYYRQLVRRAAQKGLTRRSMTPLQIAEVLGRSPEVLSELGVSRELVRDTVEQYQEVRYGNRSIPVERIRHLDEAWRGVR</sequence>
<feature type="transmembrane region" description="Helical" evidence="1">
    <location>
        <begin position="138"/>
        <end position="156"/>
    </location>
</feature>
<protein>
    <submittedName>
        <fullName evidence="3">DUF4129 domain-containing protein</fullName>
    </submittedName>
</protein>
<dbReference type="Proteomes" id="UP001240171">
    <property type="component" value="Unassembled WGS sequence"/>
</dbReference>
<reference evidence="3 4" key="1">
    <citation type="submission" date="2023-07" db="EMBL/GenBank/DDBJ databases">
        <title>Paenibacillus sp. JX-17 nov. isolated from soil.</title>
        <authorList>
            <person name="Wan Y."/>
            <person name="Liu B."/>
        </authorList>
    </citation>
    <scope>NUCLEOTIDE SEQUENCE [LARGE SCALE GENOMIC DNA]</scope>
    <source>
        <strain evidence="3 4">JX-17</strain>
    </source>
</reference>
<dbReference type="RefSeq" id="WP_305024620.1">
    <property type="nucleotide sequence ID" value="NZ_JAUQTB010000007.1"/>
</dbReference>
<proteinExistence type="predicted"/>
<dbReference type="Pfam" id="PF13559">
    <property type="entry name" value="DUF4129"/>
    <property type="match status" value="1"/>
</dbReference>